<keyword evidence="1" id="KW-0812">Transmembrane</keyword>
<keyword evidence="1" id="KW-0472">Membrane</keyword>
<reference evidence="2 3" key="1">
    <citation type="submission" date="2016-06" db="EMBL/GenBank/DDBJ databases">
        <title>Gene turnover analysis identifies the evolutionary adaptation of the extremophile Acidithiobacillus caldus.</title>
        <authorList>
            <person name="Zhang X."/>
        </authorList>
    </citation>
    <scope>NUCLEOTIDE SEQUENCE [LARGE SCALE GENOMIC DNA]</scope>
    <source>
        <strain evidence="2 3">DX</strain>
    </source>
</reference>
<dbReference type="AlphaFoldDB" id="A0A1E7YKQ6"/>
<evidence type="ECO:0000256" key="1">
    <source>
        <dbReference type="SAM" id="Phobius"/>
    </source>
</evidence>
<sequence>MANVLAVFASMLQRIYWRVGLLVRIAALAAASYSWVQLDSWAWWIGMVSAPVGCFLLLCGALSYFHGWCAMTRHLGWD</sequence>
<dbReference type="EMBL" id="LZYE01000320">
    <property type="protein sequence ID" value="OFC30650.1"/>
    <property type="molecule type" value="Genomic_DNA"/>
</dbReference>
<feature type="transmembrane region" description="Helical" evidence="1">
    <location>
        <begin position="15"/>
        <end position="35"/>
    </location>
</feature>
<accession>A0A1E7YKQ6</accession>
<keyword evidence="1" id="KW-1133">Transmembrane helix</keyword>
<organism evidence="2 3">
    <name type="scientific">Acidithiobacillus caldus</name>
    <dbReference type="NCBI Taxonomy" id="33059"/>
    <lineage>
        <taxon>Bacteria</taxon>
        <taxon>Pseudomonadati</taxon>
        <taxon>Pseudomonadota</taxon>
        <taxon>Acidithiobacillia</taxon>
        <taxon>Acidithiobacillales</taxon>
        <taxon>Acidithiobacillaceae</taxon>
        <taxon>Acidithiobacillus</taxon>
    </lineage>
</organism>
<protein>
    <submittedName>
        <fullName evidence="2">Uncharacterized protein</fullName>
    </submittedName>
</protein>
<dbReference type="Proteomes" id="UP000175616">
    <property type="component" value="Unassembled WGS sequence"/>
</dbReference>
<name>A0A1E7YKQ6_9PROT</name>
<evidence type="ECO:0000313" key="2">
    <source>
        <dbReference type="EMBL" id="OFC30650.1"/>
    </source>
</evidence>
<feature type="transmembrane region" description="Helical" evidence="1">
    <location>
        <begin position="41"/>
        <end position="65"/>
    </location>
</feature>
<comment type="caution">
    <text evidence="2">The sequence shown here is derived from an EMBL/GenBank/DDBJ whole genome shotgun (WGS) entry which is preliminary data.</text>
</comment>
<gene>
    <name evidence="2" type="ORF">BAE27_11385</name>
</gene>
<proteinExistence type="predicted"/>
<evidence type="ECO:0000313" key="3">
    <source>
        <dbReference type="Proteomes" id="UP000175616"/>
    </source>
</evidence>